<evidence type="ECO:0000256" key="6">
    <source>
        <dbReference type="ARBA" id="ARBA00023136"/>
    </source>
</evidence>
<proteinExistence type="inferred from homology"/>
<evidence type="ECO:0000256" key="3">
    <source>
        <dbReference type="ARBA" id="ARBA00022475"/>
    </source>
</evidence>
<evidence type="ECO:0000256" key="2">
    <source>
        <dbReference type="ARBA" id="ARBA00006544"/>
    </source>
</evidence>
<reference evidence="8 9" key="1">
    <citation type="submission" date="2018-06" db="EMBL/GenBank/DDBJ databases">
        <authorList>
            <consortium name="Pathogen Informatics"/>
            <person name="Doyle S."/>
        </authorList>
    </citation>
    <scope>NUCLEOTIDE SEQUENCE [LARGE SCALE GENOMIC DNA]</scope>
    <source>
        <strain evidence="8 9">NCTC12195</strain>
    </source>
</reference>
<evidence type="ECO:0000256" key="7">
    <source>
        <dbReference type="SAM" id="Phobius"/>
    </source>
</evidence>
<feature type="transmembrane region" description="Helical" evidence="7">
    <location>
        <begin position="22"/>
        <end position="42"/>
    </location>
</feature>
<dbReference type="Pfam" id="PF06081">
    <property type="entry name" value="ArAE_1"/>
    <property type="match status" value="1"/>
</dbReference>
<protein>
    <submittedName>
        <fullName evidence="8">Membrane protein</fullName>
    </submittedName>
</protein>
<dbReference type="AlphaFoldDB" id="A0A380FGW5"/>
<evidence type="ECO:0000256" key="4">
    <source>
        <dbReference type="ARBA" id="ARBA00022692"/>
    </source>
</evidence>
<organism evidence="8 9">
    <name type="scientific">Staphylococcus gallinarum</name>
    <dbReference type="NCBI Taxonomy" id="1293"/>
    <lineage>
        <taxon>Bacteria</taxon>
        <taxon>Bacillati</taxon>
        <taxon>Bacillota</taxon>
        <taxon>Bacilli</taxon>
        <taxon>Bacillales</taxon>
        <taxon>Staphylococcaceae</taxon>
        <taxon>Staphylococcus</taxon>
    </lineage>
</organism>
<comment type="similarity">
    <text evidence="2">Belongs to the UPF0421 family.</text>
</comment>
<dbReference type="InterPro" id="IPR010343">
    <property type="entry name" value="ArAE_1"/>
</dbReference>
<keyword evidence="4 7" id="KW-0812">Transmembrane</keyword>
<evidence type="ECO:0000256" key="1">
    <source>
        <dbReference type="ARBA" id="ARBA00004651"/>
    </source>
</evidence>
<keyword evidence="3" id="KW-1003">Cell membrane</keyword>
<dbReference type="PANTHER" id="PTHR40064:SF1">
    <property type="entry name" value="MEMBRANE PROTEIN"/>
    <property type="match status" value="1"/>
</dbReference>
<comment type="subcellular location">
    <subcellularLocation>
        <location evidence="1">Cell membrane</location>
        <topology evidence="1">Multi-pass membrane protein</topology>
    </subcellularLocation>
</comment>
<accession>A0A380FGW5</accession>
<dbReference type="PANTHER" id="PTHR40064">
    <property type="entry name" value="MEMBRANE PROTEIN-RELATED"/>
    <property type="match status" value="1"/>
</dbReference>
<dbReference type="Proteomes" id="UP000255277">
    <property type="component" value="Unassembled WGS sequence"/>
</dbReference>
<keyword evidence="6 7" id="KW-0472">Membrane</keyword>
<name>A0A380FGW5_STAGA</name>
<dbReference type="EMBL" id="UHDK01000001">
    <property type="protein sequence ID" value="SUM33175.1"/>
    <property type="molecule type" value="Genomic_DNA"/>
</dbReference>
<gene>
    <name evidence="8" type="ORF">NCTC12195_02631</name>
</gene>
<keyword evidence="5 7" id="KW-1133">Transmembrane helix</keyword>
<evidence type="ECO:0000313" key="8">
    <source>
        <dbReference type="EMBL" id="SUM33175.1"/>
    </source>
</evidence>
<evidence type="ECO:0000313" key="9">
    <source>
        <dbReference type="Proteomes" id="UP000255277"/>
    </source>
</evidence>
<dbReference type="GO" id="GO:0005886">
    <property type="term" value="C:plasma membrane"/>
    <property type="evidence" value="ECO:0007669"/>
    <property type="project" value="UniProtKB-SubCell"/>
</dbReference>
<sequence>MSFYYMFLMPKTIDVHLFVNEILLLIVGLGIAFLMNLIMPSLDGTLKHFKKANRRSIHSNF</sequence>
<evidence type="ECO:0000256" key="5">
    <source>
        <dbReference type="ARBA" id="ARBA00022989"/>
    </source>
</evidence>
<dbReference type="InterPro" id="IPR052984">
    <property type="entry name" value="UPF0421"/>
</dbReference>